<dbReference type="AlphaFoldDB" id="A0A8S1YBZ4"/>
<comment type="caution">
    <text evidence="2">The sequence shown here is derived from an EMBL/GenBank/DDBJ whole genome shotgun (WGS) entry which is preliminary data.</text>
</comment>
<dbReference type="OrthoDB" id="311164at2759"/>
<dbReference type="PANTHER" id="PTHR15332">
    <property type="entry name" value="PROPROTEIN CONVERTASE SUBTILISIN_KEXIN TYPE 5-LIKE"/>
    <property type="match status" value="1"/>
</dbReference>
<protein>
    <submittedName>
        <fullName evidence="2">Uncharacterized protein</fullName>
    </submittedName>
</protein>
<accession>A0A8S1YBZ4</accession>
<dbReference type="InterPro" id="IPR006212">
    <property type="entry name" value="Furin_repeat"/>
</dbReference>
<dbReference type="Proteomes" id="UP000683925">
    <property type="component" value="Unassembled WGS sequence"/>
</dbReference>
<gene>
    <name evidence="2" type="ORF">POCTA_138.1.T1540154</name>
</gene>
<keyword evidence="3" id="KW-1185">Reference proteome</keyword>
<reference evidence="2" key="1">
    <citation type="submission" date="2021-01" db="EMBL/GenBank/DDBJ databases">
        <authorList>
            <consortium name="Genoscope - CEA"/>
            <person name="William W."/>
        </authorList>
    </citation>
    <scope>NUCLEOTIDE SEQUENCE</scope>
</reference>
<keyword evidence="1" id="KW-1133">Transmembrane helix</keyword>
<keyword evidence="1" id="KW-0812">Transmembrane</keyword>
<sequence length="372" mass="42361">MIRMEQRQTLTANNATSDFLKKGIIVLFIIQLIILACQYTAGTENCFLCDKENECRSCFSTHYLAPGKKCELIIEESNPICQTCYVTQPDYCTTCFTQQMRSSRIVPGQCVCDQTLGYAELDGECILCSTGFCLTCTLIFGECTSCDPLQYRNLIDSKCPCKQGYWIRQQNLLMQFSQIFKLECYFSCYNFSGPFENNCTDCGDPNIYHKELVDGKYIYCHPRCEKCQSPEDNSSNQYCSMCIAEQNRTVSSDLKCVCKKGYGEVGIVDICFKCDYTCLSCNGLLLTNCTVCSSETNRHLTAENKCLCNSGYYDTGRNDILCQRIIKNMFDYIILLDILFTGDAEACGAVWHLFFQLQVYLRSTVNFILPRQ</sequence>
<dbReference type="SMART" id="SM00261">
    <property type="entry name" value="FU"/>
    <property type="match status" value="2"/>
</dbReference>
<evidence type="ECO:0000256" key="1">
    <source>
        <dbReference type="SAM" id="Phobius"/>
    </source>
</evidence>
<evidence type="ECO:0000313" key="3">
    <source>
        <dbReference type="Proteomes" id="UP000683925"/>
    </source>
</evidence>
<dbReference type="PANTHER" id="PTHR15332:SF175">
    <property type="entry name" value="PROPROTEIN CONVERTASE SUBTILISIN_KEXIN TYPE 5-LIKE"/>
    <property type="match status" value="1"/>
</dbReference>
<feature type="transmembrane region" description="Helical" evidence="1">
    <location>
        <begin position="20"/>
        <end position="41"/>
    </location>
</feature>
<keyword evidence="1" id="KW-0472">Membrane</keyword>
<proteinExistence type="predicted"/>
<name>A0A8S1YBZ4_PAROT</name>
<dbReference type="EMBL" id="CAJJDP010000156">
    <property type="protein sequence ID" value="CAD8211595.1"/>
    <property type="molecule type" value="Genomic_DNA"/>
</dbReference>
<organism evidence="2 3">
    <name type="scientific">Paramecium octaurelia</name>
    <dbReference type="NCBI Taxonomy" id="43137"/>
    <lineage>
        <taxon>Eukaryota</taxon>
        <taxon>Sar</taxon>
        <taxon>Alveolata</taxon>
        <taxon>Ciliophora</taxon>
        <taxon>Intramacronucleata</taxon>
        <taxon>Oligohymenophorea</taxon>
        <taxon>Peniculida</taxon>
        <taxon>Parameciidae</taxon>
        <taxon>Paramecium</taxon>
    </lineage>
</organism>
<evidence type="ECO:0000313" key="2">
    <source>
        <dbReference type="EMBL" id="CAD8211595.1"/>
    </source>
</evidence>